<dbReference type="Proteomes" id="UP000605670">
    <property type="component" value="Unassembled WGS sequence"/>
</dbReference>
<comment type="caution">
    <text evidence="1">The sequence shown here is derived from an EMBL/GenBank/DDBJ whole genome shotgun (WGS) entry which is preliminary data.</text>
</comment>
<reference evidence="1" key="2">
    <citation type="submission" date="2020-09" db="EMBL/GenBank/DDBJ databases">
        <authorList>
            <person name="Sun Q."/>
            <person name="Zhou Y."/>
        </authorList>
    </citation>
    <scope>NUCLEOTIDE SEQUENCE</scope>
    <source>
        <strain evidence="1">CGMCC 1.12160</strain>
    </source>
</reference>
<evidence type="ECO:0000313" key="2">
    <source>
        <dbReference type="Proteomes" id="UP000605670"/>
    </source>
</evidence>
<sequence>MTELLSRQKAAVQRMRKALNDYHAAVRRTDRDTALYPAERDQALTQARATAEAAIAAAREDFRRGIQADRAERARYVDNPSGQDLERRRYWQGAAQSDLAGLGSLEAAALIQNLVTSGATAQAAEYVRVARPVLDGATYMRLAQATMPPEAKKADSTAAALDAFEHVTLTEGWLDEHAGNLLHQAGTITQDEREGQPSAYDDRALSLLMQRAEATAVAALHERAAYLDGGAEDA</sequence>
<gene>
    <name evidence="1" type="ORF">GCM10011366_12820</name>
</gene>
<proteinExistence type="predicted"/>
<dbReference type="AlphaFoldDB" id="A0A917BJD2"/>
<organism evidence="1 2">
    <name type="scientific">Ornithinimicrobium tianjinense</name>
    <dbReference type="NCBI Taxonomy" id="1195761"/>
    <lineage>
        <taxon>Bacteria</taxon>
        <taxon>Bacillati</taxon>
        <taxon>Actinomycetota</taxon>
        <taxon>Actinomycetes</taxon>
        <taxon>Micrococcales</taxon>
        <taxon>Ornithinimicrobiaceae</taxon>
        <taxon>Ornithinimicrobium</taxon>
    </lineage>
</organism>
<dbReference type="EMBL" id="BMEM01000001">
    <property type="protein sequence ID" value="GGF46542.1"/>
    <property type="molecule type" value="Genomic_DNA"/>
</dbReference>
<reference evidence="1" key="1">
    <citation type="journal article" date="2014" name="Int. J. Syst. Evol. Microbiol.">
        <title>Complete genome sequence of Corynebacterium casei LMG S-19264T (=DSM 44701T), isolated from a smear-ripened cheese.</title>
        <authorList>
            <consortium name="US DOE Joint Genome Institute (JGI-PGF)"/>
            <person name="Walter F."/>
            <person name="Albersmeier A."/>
            <person name="Kalinowski J."/>
            <person name="Ruckert C."/>
        </authorList>
    </citation>
    <scope>NUCLEOTIDE SEQUENCE</scope>
    <source>
        <strain evidence="1">CGMCC 1.12160</strain>
    </source>
</reference>
<name>A0A917BJD2_9MICO</name>
<evidence type="ECO:0000313" key="1">
    <source>
        <dbReference type="EMBL" id="GGF46542.1"/>
    </source>
</evidence>
<dbReference type="RefSeq" id="WP_188428856.1">
    <property type="nucleotide sequence ID" value="NZ_BAABKH010000005.1"/>
</dbReference>
<accession>A0A917BJD2</accession>
<protein>
    <submittedName>
        <fullName evidence="1">Uncharacterized protein</fullName>
    </submittedName>
</protein>
<keyword evidence="2" id="KW-1185">Reference proteome</keyword>